<dbReference type="CDD" id="cd17321">
    <property type="entry name" value="MFS_MMR_MDR_like"/>
    <property type="match status" value="1"/>
</dbReference>
<dbReference type="PRINTS" id="PR01036">
    <property type="entry name" value="TCRTETB"/>
</dbReference>
<dbReference type="Pfam" id="PF07690">
    <property type="entry name" value="MFS_1"/>
    <property type="match status" value="1"/>
</dbReference>
<feature type="domain" description="Major facilitator superfamily (MFS) profile" evidence="9">
    <location>
        <begin position="23"/>
        <end position="478"/>
    </location>
</feature>
<comment type="similarity">
    <text evidence="2">Belongs to the major facilitator superfamily. EmrB family.</text>
</comment>
<name>A0A3E4QTY7_9ACTN</name>
<keyword evidence="3" id="KW-0813">Transport</keyword>
<feature type="transmembrane region" description="Helical" evidence="8">
    <location>
        <begin position="59"/>
        <end position="77"/>
    </location>
</feature>
<evidence type="ECO:0000313" key="11">
    <source>
        <dbReference type="Proteomes" id="UP000260943"/>
    </source>
</evidence>
<dbReference type="RefSeq" id="WP_117679315.1">
    <property type="nucleotide sequence ID" value="NZ_QSRJ01000004.1"/>
</dbReference>
<dbReference type="EMBL" id="QSRJ01000004">
    <property type="protein sequence ID" value="RGL10675.1"/>
    <property type="molecule type" value="Genomic_DNA"/>
</dbReference>
<feature type="transmembrane region" description="Helical" evidence="8">
    <location>
        <begin position="405"/>
        <end position="427"/>
    </location>
</feature>
<keyword evidence="7 8" id="KW-0472">Membrane</keyword>
<dbReference type="PANTHER" id="PTHR42718:SF9">
    <property type="entry name" value="MAJOR FACILITATOR SUPERFAMILY MULTIDRUG TRANSPORTER MFSC"/>
    <property type="match status" value="1"/>
</dbReference>
<evidence type="ECO:0000256" key="8">
    <source>
        <dbReference type="SAM" id="Phobius"/>
    </source>
</evidence>
<dbReference type="Gene3D" id="1.20.1250.20">
    <property type="entry name" value="MFS general substrate transporter like domains"/>
    <property type="match status" value="1"/>
</dbReference>
<evidence type="ECO:0000313" key="10">
    <source>
        <dbReference type="EMBL" id="RGL10675.1"/>
    </source>
</evidence>
<dbReference type="Proteomes" id="UP000260943">
    <property type="component" value="Unassembled WGS sequence"/>
</dbReference>
<gene>
    <name evidence="10" type="ORF">DXC81_04160</name>
</gene>
<feature type="transmembrane region" description="Helical" evidence="8">
    <location>
        <begin position="147"/>
        <end position="171"/>
    </location>
</feature>
<feature type="transmembrane region" description="Helical" evidence="8">
    <location>
        <begin position="237"/>
        <end position="256"/>
    </location>
</feature>
<protein>
    <submittedName>
        <fullName evidence="10">MFS transporter</fullName>
    </submittedName>
</protein>
<dbReference type="InterPro" id="IPR004638">
    <property type="entry name" value="EmrB-like"/>
</dbReference>
<feature type="transmembrane region" description="Helical" evidence="8">
    <location>
        <begin position="277"/>
        <end position="300"/>
    </location>
</feature>
<dbReference type="InterPro" id="IPR020846">
    <property type="entry name" value="MFS_dom"/>
</dbReference>
<evidence type="ECO:0000256" key="6">
    <source>
        <dbReference type="ARBA" id="ARBA00022989"/>
    </source>
</evidence>
<keyword evidence="5 8" id="KW-0812">Transmembrane</keyword>
<dbReference type="NCBIfam" id="TIGR00711">
    <property type="entry name" value="efflux_EmrB"/>
    <property type="match status" value="1"/>
</dbReference>
<keyword evidence="6 8" id="KW-1133">Transmembrane helix</keyword>
<feature type="transmembrane region" description="Helical" evidence="8">
    <location>
        <begin position="343"/>
        <end position="359"/>
    </location>
</feature>
<feature type="transmembrane region" description="Helical" evidence="8">
    <location>
        <begin position="21"/>
        <end position="47"/>
    </location>
</feature>
<dbReference type="Gene3D" id="1.20.1720.10">
    <property type="entry name" value="Multidrug resistance protein D"/>
    <property type="match status" value="1"/>
</dbReference>
<feature type="transmembrane region" description="Helical" evidence="8">
    <location>
        <begin position="209"/>
        <end position="231"/>
    </location>
</feature>
<evidence type="ECO:0000259" key="9">
    <source>
        <dbReference type="PROSITE" id="PS50850"/>
    </source>
</evidence>
<dbReference type="SUPFAM" id="SSF103473">
    <property type="entry name" value="MFS general substrate transporter"/>
    <property type="match status" value="1"/>
</dbReference>
<dbReference type="PANTHER" id="PTHR42718">
    <property type="entry name" value="MAJOR FACILITATOR SUPERFAMILY MULTIDRUG TRANSPORTER MFSC"/>
    <property type="match status" value="1"/>
</dbReference>
<feature type="transmembrane region" description="Helical" evidence="8">
    <location>
        <begin position="177"/>
        <end position="197"/>
    </location>
</feature>
<dbReference type="InterPro" id="IPR011701">
    <property type="entry name" value="MFS"/>
</dbReference>
<organism evidence="10 11">
    <name type="scientific">Collinsella tanakaei</name>
    <dbReference type="NCBI Taxonomy" id="626935"/>
    <lineage>
        <taxon>Bacteria</taxon>
        <taxon>Bacillati</taxon>
        <taxon>Actinomycetota</taxon>
        <taxon>Coriobacteriia</taxon>
        <taxon>Coriobacteriales</taxon>
        <taxon>Coriobacteriaceae</taxon>
        <taxon>Collinsella</taxon>
    </lineage>
</organism>
<evidence type="ECO:0000256" key="7">
    <source>
        <dbReference type="ARBA" id="ARBA00023136"/>
    </source>
</evidence>
<evidence type="ECO:0000256" key="5">
    <source>
        <dbReference type="ARBA" id="ARBA00022692"/>
    </source>
</evidence>
<feature type="transmembrane region" description="Helical" evidence="8">
    <location>
        <begin position="447"/>
        <end position="472"/>
    </location>
</feature>
<dbReference type="PROSITE" id="PS50850">
    <property type="entry name" value="MFS"/>
    <property type="match status" value="1"/>
</dbReference>
<keyword evidence="4" id="KW-1003">Cell membrane</keyword>
<dbReference type="InterPro" id="IPR036259">
    <property type="entry name" value="MFS_trans_sf"/>
</dbReference>
<sequence>MSEDQRIHDAVEGNTHGKNKWAILFTVLIMTFMATLDSSIVNVALPVMQKELSVGLDQIQWVSSIYLLTTCAVLLVFGRLGDIYGKVRFFQVGVAIFALGSLLCGMATTLEFLVLARAVQGVGCASAMANNMGIITESFPARERGRALGLLASFVALGMMCGPVLGGFIVSALPWEYIFLINVPVGVASLFVGFKTLPHVAPQSVGRRLDVLGSVLLVPGMLLTFISITMLEAGATPSTLLMLAAGLGLMVAFVMVERRVDDPLVALSVFRDRAFMVNIACLFISFVAIGVYELMTPFYLQDARGFSPDAAGLIFCVIPLANAIAGPISGAVSDRIGCERPTCVGLFVFAAGLLLVGFFGEETGLVHILICLGLASLGTSIFQSPNNSLVMGSLPREALGFGGSLAALARYLGMAIGISGSTSLLYSQMSVAAGYRVTSYVAGRPDIFLYGYRIVYVVTAALVAIGFVMTLVRMMRRK</sequence>
<feature type="transmembrane region" description="Helical" evidence="8">
    <location>
        <begin position="89"/>
        <end position="108"/>
    </location>
</feature>
<evidence type="ECO:0000256" key="3">
    <source>
        <dbReference type="ARBA" id="ARBA00022448"/>
    </source>
</evidence>
<dbReference type="GO" id="GO:0022857">
    <property type="term" value="F:transmembrane transporter activity"/>
    <property type="evidence" value="ECO:0007669"/>
    <property type="project" value="InterPro"/>
</dbReference>
<dbReference type="AlphaFoldDB" id="A0A3E4QTY7"/>
<accession>A0A3E4QTY7</accession>
<comment type="caution">
    <text evidence="10">The sequence shown here is derived from an EMBL/GenBank/DDBJ whole genome shotgun (WGS) entry which is preliminary data.</text>
</comment>
<evidence type="ECO:0000256" key="1">
    <source>
        <dbReference type="ARBA" id="ARBA00004651"/>
    </source>
</evidence>
<evidence type="ECO:0000256" key="2">
    <source>
        <dbReference type="ARBA" id="ARBA00008537"/>
    </source>
</evidence>
<feature type="transmembrane region" description="Helical" evidence="8">
    <location>
        <begin position="312"/>
        <end position="331"/>
    </location>
</feature>
<comment type="subcellular location">
    <subcellularLocation>
        <location evidence="1">Cell membrane</location>
        <topology evidence="1">Multi-pass membrane protein</topology>
    </subcellularLocation>
</comment>
<evidence type="ECO:0000256" key="4">
    <source>
        <dbReference type="ARBA" id="ARBA00022475"/>
    </source>
</evidence>
<feature type="transmembrane region" description="Helical" evidence="8">
    <location>
        <begin position="114"/>
        <end position="135"/>
    </location>
</feature>
<dbReference type="GO" id="GO:0005886">
    <property type="term" value="C:plasma membrane"/>
    <property type="evidence" value="ECO:0007669"/>
    <property type="project" value="UniProtKB-SubCell"/>
</dbReference>
<feature type="transmembrane region" description="Helical" evidence="8">
    <location>
        <begin position="365"/>
        <end position="384"/>
    </location>
</feature>
<reference evidence="10 11" key="1">
    <citation type="submission" date="2018-08" db="EMBL/GenBank/DDBJ databases">
        <title>A genome reference for cultivated species of the human gut microbiota.</title>
        <authorList>
            <person name="Zou Y."/>
            <person name="Xue W."/>
            <person name="Luo G."/>
        </authorList>
    </citation>
    <scope>NUCLEOTIDE SEQUENCE [LARGE SCALE GENOMIC DNA]</scope>
    <source>
        <strain evidence="10 11">TF08-14</strain>
    </source>
</reference>
<proteinExistence type="inferred from homology"/>